<organism evidence="1 2">
    <name type="scientific">Thermogemmatispora tikiterensis</name>
    <dbReference type="NCBI Taxonomy" id="1825093"/>
    <lineage>
        <taxon>Bacteria</taxon>
        <taxon>Bacillati</taxon>
        <taxon>Chloroflexota</taxon>
        <taxon>Ktedonobacteria</taxon>
        <taxon>Thermogemmatisporales</taxon>
        <taxon>Thermogemmatisporaceae</taxon>
        <taxon>Thermogemmatispora</taxon>
    </lineage>
</organism>
<reference evidence="1 2" key="1">
    <citation type="submission" date="2016-08" db="EMBL/GenBank/DDBJ databases">
        <title>Analysis of Carbohydrate Active Enzymes in Thermogemmatispora T81 Reveals Carbohydrate Degradation Ability.</title>
        <authorList>
            <person name="Tomazini A."/>
            <person name="Lal S."/>
            <person name="Stott M."/>
            <person name="Henrissat B."/>
            <person name="Polikarpov I."/>
            <person name="Sparling R."/>
            <person name="Levin D.B."/>
        </authorList>
    </citation>
    <scope>NUCLEOTIDE SEQUENCE [LARGE SCALE GENOMIC DNA]</scope>
    <source>
        <strain evidence="1 2">T81</strain>
    </source>
</reference>
<protein>
    <submittedName>
        <fullName evidence="1">Uncharacterized protein</fullName>
    </submittedName>
</protein>
<dbReference type="EMBL" id="MCIF01000002">
    <property type="protein sequence ID" value="RAQ95921.1"/>
    <property type="molecule type" value="Genomic_DNA"/>
</dbReference>
<dbReference type="AlphaFoldDB" id="A0A328VGE9"/>
<keyword evidence="2" id="KW-1185">Reference proteome</keyword>
<dbReference type="Proteomes" id="UP000248706">
    <property type="component" value="Unassembled WGS sequence"/>
</dbReference>
<proteinExistence type="predicted"/>
<accession>A0A328VGE9</accession>
<sequence>MQRQAILRDSLSLQEPRDWKQLVIEALVQAFPGEAWVHGPLREQWLPHALQVATWIRAERTLRMQGQSQDALPLARRARTIFLGIIEAA</sequence>
<evidence type="ECO:0000313" key="2">
    <source>
        <dbReference type="Proteomes" id="UP000248706"/>
    </source>
</evidence>
<gene>
    <name evidence="1" type="ORF">A4R35_10275</name>
</gene>
<dbReference type="RefSeq" id="WP_112429065.1">
    <property type="nucleotide sequence ID" value="NZ_MCIF01000002.1"/>
</dbReference>
<name>A0A328VGE9_9CHLR</name>
<comment type="caution">
    <text evidence="1">The sequence shown here is derived from an EMBL/GenBank/DDBJ whole genome shotgun (WGS) entry which is preliminary data.</text>
</comment>
<evidence type="ECO:0000313" key="1">
    <source>
        <dbReference type="EMBL" id="RAQ95921.1"/>
    </source>
</evidence>